<evidence type="ECO:0000256" key="10">
    <source>
        <dbReference type="SAM" id="MobiDB-lite"/>
    </source>
</evidence>
<evidence type="ECO:0000256" key="9">
    <source>
        <dbReference type="PROSITE-ProRule" id="PRU00175"/>
    </source>
</evidence>
<evidence type="ECO:0000259" key="13">
    <source>
        <dbReference type="PROSITE" id="PS51805"/>
    </source>
</evidence>
<keyword evidence="15" id="KW-1185">Reference proteome</keyword>
<evidence type="ECO:0000259" key="11">
    <source>
        <dbReference type="PROSITE" id="PS50016"/>
    </source>
</evidence>
<feature type="region of interest" description="Disordered" evidence="10">
    <location>
        <begin position="820"/>
        <end position="916"/>
    </location>
</feature>
<accession>A0ABQ9ESQ0</accession>
<dbReference type="Proteomes" id="UP001217089">
    <property type="component" value="Unassembled WGS sequence"/>
</dbReference>
<organism evidence="14 15">
    <name type="scientific">Tegillarca granosa</name>
    <name type="common">Malaysian cockle</name>
    <name type="synonym">Anadara granosa</name>
    <dbReference type="NCBI Taxonomy" id="220873"/>
    <lineage>
        <taxon>Eukaryota</taxon>
        <taxon>Metazoa</taxon>
        <taxon>Spiralia</taxon>
        <taxon>Lophotrochozoa</taxon>
        <taxon>Mollusca</taxon>
        <taxon>Bivalvia</taxon>
        <taxon>Autobranchia</taxon>
        <taxon>Pteriomorphia</taxon>
        <taxon>Arcoida</taxon>
        <taxon>Arcoidea</taxon>
        <taxon>Arcidae</taxon>
        <taxon>Tegillarca</taxon>
    </lineage>
</organism>
<evidence type="ECO:0000256" key="4">
    <source>
        <dbReference type="ARBA" id="ARBA00022771"/>
    </source>
</evidence>
<evidence type="ECO:0000256" key="5">
    <source>
        <dbReference type="ARBA" id="ARBA00022833"/>
    </source>
</evidence>
<dbReference type="PANTHER" id="PTHR45888:SF6">
    <property type="entry name" value="HL01030P-RELATED"/>
    <property type="match status" value="1"/>
</dbReference>
<feature type="compositionally biased region" description="Polar residues" evidence="10">
    <location>
        <begin position="14"/>
        <end position="37"/>
    </location>
</feature>
<dbReference type="Pfam" id="PF13771">
    <property type="entry name" value="zf-HC5HC2H"/>
    <property type="match status" value="1"/>
</dbReference>
<proteinExistence type="predicted"/>
<dbReference type="CDD" id="cd15513">
    <property type="entry name" value="PHD5_KMT2C_like"/>
    <property type="match status" value="1"/>
</dbReference>
<evidence type="ECO:0008006" key="16">
    <source>
        <dbReference type="Google" id="ProtNLM"/>
    </source>
</evidence>
<dbReference type="CDD" id="cd15514">
    <property type="entry name" value="PHD6_KMT2C_like"/>
    <property type="match status" value="1"/>
</dbReference>
<dbReference type="SUPFAM" id="SSF57903">
    <property type="entry name" value="FYVE/PHD zinc finger"/>
    <property type="match status" value="6"/>
</dbReference>
<feature type="domain" description="PHD-type" evidence="11">
    <location>
        <begin position="602"/>
        <end position="652"/>
    </location>
</feature>
<feature type="compositionally biased region" description="Polar residues" evidence="10">
    <location>
        <begin position="45"/>
        <end position="54"/>
    </location>
</feature>
<feature type="domain" description="PHD-type" evidence="11">
    <location>
        <begin position="932"/>
        <end position="985"/>
    </location>
</feature>
<reference evidence="14 15" key="1">
    <citation type="submission" date="2022-12" db="EMBL/GenBank/DDBJ databases">
        <title>Chromosome-level genome of Tegillarca granosa.</title>
        <authorList>
            <person name="Kim J."/>
        </authorList>
    </citation>
    <scope>NUCLEOTIDE SEQUENCE [LARGE SCALE GENOMIC DNA]</scope>
    <source>
        <strain evidence="14">Teg-2019</strain>
        <tissue evidence="14">Adductor muscle</tissue>
    </source>
</reference>
<feature type="region of interest" description="Disordered" evidence="10">
    <location>
        <begin position="1"/>
        <end position="112"/>
    </location>
</feature>
<dbReference type="EMBL" id="JARBDR010000793">
    <property type="protein sequence ID" value="KAJ8307411.1"/>
    <property type="molecule type" value="Genomic_DNA"/>
</dbReference>
<feature type="compositionally biased region" description="Polar residues" evidence="10">
    <location>
        <begin position="1211"/>
        <end position="1221"/>
    </location>
</feature>
<feature type="domain" description="PHD-type" evidence="11">
    <location>
        <begin position="685"/>
        <end position="745"/>
    </location>
</feature>
<feature type="compositionally biased region" description="Pro residues" evidence="10">
    <location>
        <begin position="1120"/>
        <end position="1132"/>
    </location>
</feature>
<feature type="compositionally biased region" description="Polar residues" evidence="10">
    <location>
        <begin position="326"/>
        <end position="336"/>
    </location>
</feature>
<dbReference type="CDD" id="cd15509">
    <property type="entry name" value="PHD1_KMT2C_like"/>
    <property type="match status" value="1"/>
</dbReference>
<evidence type="ECO:0000256" key="2">
    <source>
        <dbReference type="ARBA" id="ARBA00022723"/>
    </source>
</evidence>
<dbReference type="PROSITE" id="PS50089">
    <property type="entry name" value="ZF_RING_2"/>
    <property type="match status" value="1"/>
</dbReference>
<protein>
    <recommendedName>
        <fullName evidence="16">Histone-lysine N-methyltransferase 2C</fullName>
    </recommendedName>
</protein>
<evidence type="ECO:0000313" key="15">
    <source>
        <dbReference type="Proteomes" id="UP001217089"/>
    </source>
</evidence>
<keyword evidence="8" id="KW-0539">Nucleus</keyword>
<feature type="compositionally biased region" description="Basic and acidic residues" evidence="10">
    <location>
        <begin position="833"/>
        <end position="843"/>
    </location>
</feature>
<name>A0ABQ9ESQ0_TEGGR</name>
<sequence length="1230" mass="135869">MSGSEEFNLIGASDTGQQAVVSDLGSDNSQSSISTPPDITKIETNELSVSSLTYANDPPDLNPENPDLPDDITRSPILISTTSETLEVQRDSDSPPDITGSNDFTAYSDVPEDPDDLALVQAPFPEVELSEALETKTPGLSFDEEEEEEYQQESVHSEIFSSLHDEPELFGGHKVTPAYLASFRDSAQVETLQAVAPDDILPVYNLTEPSAVSQIQPNLELTQYTSLQQAKRGPGRPRKDGLDPVRKKKPKWTAKSIIQKSGSINLKLSKLLKSEIQLPVNMDIHDPGSNTSSSLGTIGYGEQSVGSTFSLDPNSQFDPTFEDDQASLSQSMQSDESLGADPQMPMKYCSLCNCGEKSLLGQGDLIRYEPTPGFNPFERVVAKSLSRKTDFDEKSPEKGTKHLTWRRHRGPVKTPRERSKSPRRNPHFEGYPFNILGDELSMVGFSEDTDVNQVFDPSGHTWAHHCCGAWSEGVIQSQEGILKFVDRAVFVGLSQKCSYCRNYGATISCRIPRCNKKYHYPCAAAGACFQDIKTLSLLCPEHSEQALSIAGDEALCVICDTVGNINEQLFCTSCGHHYHASCLHPAVAMTPEVRSGWQCPDCKICQMCRHPGEDSKMLVCDTCDKGYHTFCLKPVMTAIPKNGWKCKNCRVCGDCGSRTPGSGPSSRWHLNYSVCDSCYQQRNKGLCCPLCGKAYRQFTQKAMMQCNTCKKHVHSKCDETIDEVYLQKLKEGQNTDYNCTICRNRDPEMELNFPFGFPGPAEEQSTDELIMMKDSDNDNASSVMDEGSNQFHDPFVLNEDSISSMDIDINALEKSAAQLAQLSSPTHHQLSGEGHRIGSKGDKLSAMSRKKMGVGRPRGRPLAPEKKKRTPSFGERKRGPKPKLKTGQIGLSAMSGGVSSTAELKSKNDDSDDDHPQTIVLTNSKDEFSLQQDICKSCGSFGKGEEGKLIVCTQCGQCYHPYCVGVKVTKVVLQKGWRCLDCTVCEGCGKPHDEGRLILCDECDISYHIYCLDPPLDHVPKGTWKCKWCVTCLNCGSSSPGFGCDWKNNYTQCGPCNSKLYCPACEKNYQEGELIIQCVHCERWLHAPCDGIRSEDDAERAADYGYHCLFCRPKTGQFGPLPPPPPPPTPPPMEEKIEVKPATPPPPPPPLPPPPPPEPPKRVLIDGVYLLKSGLKQIQELTIEVPKIRRRRWGKKPSMEEKPTLPPSVLRMNSIQSQSSMDGDEVGERR</sequence>
<dbReference type="InterPro" id="IPR013083">
    <property type="entry name" value="Znf_RING/FYVE/PHD"/>
</dbReference>
<feature type="compositionally biased region" description="Polar residues" evidence="10">
    <location>
        <begin position="820"/>
        <end position="829"/>
    </location>
</feature>
<dbReference type="PROSITE" id="PS51805">
    <property type="entry name" value="EPHD"/>
    <property type="match status" value="1"/>
</dbReference>
<dbReference type="InterPro" id="IPR001965">
    <property type="entry name" value="Znf_PHD"/>
</dbReference>
<evidence type="ECO:0000256" key="3">
    <source>
        <dbReference type="ARBA" id="ARBA00022737"/>
    </source>
</evidence>
<feature type="region of interest" description="Disordered" evidence="10">
    <location>
        <begin position="225"/>
        <end position="250"/>
    </location>
</feature>
<keyword evidence="4 9" id="KW-0863">Zinc-finger</keyword>
<feature type="compositionally biased region" description="Basic residues" evidence="10">
    <location>
        <begin position="401"/>
        <end position="411"/>
    </location>
</feature>
<keyword evidence="2" id="KW-0479">Metal-binding</keyword>
<keyword evidence="3" id="KW-0677">Repeat</keyword>
<feature type="domain" description="PHD-type" evidence="11">
    <location>
        <begin position="553"/>
        <end position="605"/>
    </location>
</feature>
<feature type="domain" description="PHD-type" evidence="11">
    <location>
        <begin position="1059"/>
        <end position="1114"/>
    </location>
</feature>
<feature type="compositionally biased region" description="Basic residues" evidence="10">
    <location>
        <begin position="848"/>
        <end position="859"/>
    </location>
</feature>
<dbReference type="InterPro" id="IPR019787">
    <property type="entry name" value="Znf_PHD-finger"/>
</dbReference>
<dbReference type="InterPro" id="IPR001841">
    <property type="entry name" value="Znf_RING"/>
</dbReference>
<keyword evidence="7" id="KW-0804">Transcription</keyword>
<dbReference type="PROSITE" id="PS50016">
    <property type="entry name" value="ZF_PHD_2"/>
    <property type="match status" value="6"/>
</dbReference>
<dbReference type="CDD" id="cd15665">
    <property type="entry name" value="ePHD1_KMT2C_like"/>
    <property type="match status" value="1"/>
</dbReference>
<evidence type="ECO:0000256" key="6">
    <source>
        <dbReference type="ARBA" id="ARBA00023015"/>
    </source>
</evidence>
<feature type="region of interest" description="Disordered" evidence="10">
    <location>
        <begin position="1186"/>
        <end position="1230"/>
    </location>
</feature>
<evidence type="ECO:0000256" key="1">
    <source>
        <dbReference type="ARBA" id="ARBA00004123"/>
    </source>
</evidence>
<dbReference type="InterPro" id="IPR034732">
    <property type="entry name" value="EPHD"/>
</dbReference>
<evidence type="ECO:0000256" key="7">
    <source>
        <dbReference type="ARBA" id="ARBA00023163"/>
    </source>
</evidence>
<dbReference type="CDD" id="cd15512">
    <property type="entry name" value="PHD4_KMT2C_like"/>
    <property type="match status" value="1"/>
</dbReference>
<feature type="domain" description="PHD-type" evidence="11">
    <location>
        <begin position="982"/>
        <end position="1032"/>
    </location>
</feature>
<dbReference type="CDD" id="cd15594">
    <property type="entry name" value="PHD2_KMT2C"/>
    <property type="match status" value="1"/>
</dbReference>
<evidence type="ECO:0000313" key="14">
    <source>
        <dbReference type="EMBL" id="KAJ8307411.1"/>
    </source>
</evidence>
<comment type="caution">
    <text evidence="14">The sequence shown here is derived from an EMBL/GenBank/DDBJ whole genome shotgun (WGS) entry which is preliminary data.</text>
</comment>
<feature type="region of interest" description="Disordered" evidence="10">
    <location>
        <begin position="1119"/>
        <end position="1163"/>
    </location>
</feature>
<feature type="region of interest" description="Disordered" evidence="10">
    <location>
        <begin position="313"/>
        <end position="339"/>
    </location>
</feature>
<keyword evidence="6" id="KW-0805">Transcription regulation</keyword>
<feature type="compositionally biased region" description="Basic and acidic residues" evidence="10">
    <location>
        <begin position="390"/>
        <end position="400"/>
    </location>
</feature>
<dbReference type="Gene3D" id="3.30.40.10">
    <property type="entry name" value="Zinc/RING finger domain, C3HC4 (zinc finger)"/>
    <property type="match status" value="7"/>
</dbReference>
<feature type="compositionally biased region" description="Pro residues" evidence="10">
    <location>
        <begin position="1142"/>
        <end position="1158"/>
    </location>
</feature>
<comment type="subcellular location">
    <subcellularLocation>
        <location evidence="1">Nucleus</location>
    </subcellularLocation>
</comment>
<dbReference type="PANTHER" id="PTHR45888">
    <property type="entry name" value="HL01030P-RELATED"/>
    <property type="match status" value="1"/>
</dbReference>
<evidence type="ECO:0000256" key="8">
    <source>
        <dbReference type="ARBA" id="ARBA00023242"/>
    </source>
</evidence>
<dbReference type="Pfam" id="PF00628">
    <property type="entry name" value="PHD"/>
    <property type="match status" value="4"/>
</dbReference>
<dbReference type="InterPro" id="IPR011011">
    <property type="entry name" value="Znf_FYVE_PHD"/>
</dbReference>
<feature type="compositionally biased region" description="Low complexity" evidence="10">
    <location>
        <begin position="56"/>
        <end position="65"/>
    </location>
</feature>
<feature type="domain" description="RING-type" evidence="12">
    <location>
        <begin position="556"/>
        <end position="603"/>
    </location>
</feature>
<dbReference type="InterPro" id="IPR047004">
    <property type="entry name" value="KMT2C_PHD2"/>
</dbReference>
<keyword evidence="5" id="KW-0862">Zinc</keyword>
<dbReference type="SMART" id="SM00249">
    <property type="entry name" value="PHD"/>
    <property type="match status" value="7"/>
</dbReference>
<feature type="region of interest" description="Disordered" evidence="10">
    <location>
        <begin position="390"/>
        <end position="425"/>
    </location>
</feature>
<feature type="domain" description="PHD-type" evidence="13">
    <location>
        <begin position="437"/>
        <end position="543"/>
    </location>
</feature>
<gene>
    <name evidence="14" type="ORF">KUTeg_015495</name>
</gene>
<evidence type="ECO:0000259" key="12">
    <source>
        <dbReference type="PROSITE" id="PS50089"/>
    </source>
</evidence>
<dbReference type="SMART" id="SM00184">
    <property type="entry name" value="RING"/>
    <property type="match status" value="6"/>
</dbReference>